<feature type="domain" description="Helicase C-terminal" evidence="9">
    <location>
        <begin position="268"/>
        <end position="455"/>
    </location>
</feature>
<dbReference type="Pfam" id="PF00271">
    <property type="entry name" value="Helicase_C"/>
    <property type="match status" value="1"/>
</dbReference>
<evidence type="ECO:0000256" key="5">
    <source>
        <dbReference type="ARBA" id="ARBA00022806"/>
    </source>
</evidence>
<dbReference type="PROSITE" id="PS00690">
    <property type="entry name" value="DEAH_ATP_HELICASE"/>
    <property type="match status" value="1"/>
</dbReference>
<accession>A0ABD0SA21</accession>
<evidence type="ECO:0000256" key="7">
    <source>
        <dbReference type="ARBA" id="ARBA00047984"/>
    </source>
</evidence>
<evidence type="ECO:0000256" key="6">
    <source>
        <dbReference type="ARBA" id="ARBA00022840"/>
    </source>
</evidence>
<dbReference type="InterPro" id="IPR011545">
    <property type="entry name" value="DEAD/DEAH_box_helicase_dom"/>
</dbReference>
<evidence type="ECO:0000256" key="3">
    <source>
        <dbReference type="ARBA" id="ARBA00022741"/>
    </source>
</evidence>
<dbReference type="InterPro" id="IPR001650">
    <property type="entry name" value="Helicase_C-like"/>
</dbReference>
<dbReference type="Gene3D" id="1.20.120.1080">
    <property type="match status" value="1"/>
</dbReference>
<keyword evidence="3" id="KW-0547">Nucleotide-binding</keyword>
<dbReference type="FunFam" id="3.40.50.300:FF:000578">
    <property type="entry name" value="probable ATP-dependent RNA helicase DHX35"/>
    <property type="match status" value="1"/>
</dbReference>
<evidence type="ECO:0000256" key="2">
    <source>
        <dbReference type="ARBA" id="ARBA00012552"/>
    </source>
</evidence>
<dbReference type="InterPro" id="IPR007502">
    <property type="entry name" value="Helicase-assoc_dom"/>
</dbReference>
<evidence type="ECO:0000256" key="4">
    <source>
        <dbReference type="ARBA" id="ARBA00022801"/>
    </source>
</evidence>
<dbReference type="CDD" id="cd18791">
    <property type="entry name" value="SF2_C_RHA"/>
    <property type="match status" value="1"/>
</dbReference>
<evidence type="ECO:0000259" key="8">
    <source>
        <dbReference type="PROSITE" id="PS51192"/>
    </source>
</evidence>
<comment type="similarity">
    <text evidence="1">Belongs to the DEAD box helicase family. DEAH subfamily.</text>
</comment>
<dbReference type="InterPro" id="IPR002464">
    <property type="entry name" value="DNA/RNA_helicase_DEAH_CS"/>
</dbReference>
<comment type="catalytic activity">
    <reaction evidence="7">
        <text>ATP + H2O = ADP + phosphate + H(+)</text>
        <dbReference type="Rhea" id="RHEA:13065"/>
        <dbReference type="ChEBI" id="CHEBI:15377"/>
        <dbReference type="ChEBI" id="CHEBI:15378"/>
        <dbReference type="ChEBI" id="CHEBI:30616"/>
        <dbReference type="ChEBI" id="CHEBI:43474"/>
        <dbReference type="ChEBI" id="CHEBI:456216"/>
        <dbReference type="EC" id="3.6.4.13"/>
    </reaction>
</comment>
<keyword evidence="5" id="KW-0347">Helicase</keyword>
<dbReference type="SMART" id="SM00847">
    <property type="entry name" value="HA2"/>
    <property type="match status" value="1"/>
</dbReference>
<dbReference type="GO" id="GO:0003724">
    <property type="term" value="F:RNA helicase activity"/>
    <property type="evidence" value="ECO:0007669"/>
    <property type="project" value="UniProtKB-EC"/>
</dbReference>
<dbReference type="InterPro" id="IPR014001">
    <property type="entry name" value="Helicase_ATP-bd"/>
</dbReference>
<evidence type="ECO:0000313" key="11">
    <source>
        <dbReference type="Proteomes" id="UP001549921"/>
    </source>
</evidence>
<name>A0ABD0SA21_LOXSC</name>
<evidence type="ECO:0000313" key="10">
    <source>
        <dbReference type="EMBL" id="KAL0810642.1"/>
    </source>
</evidence>
<dbReference type="PROSITE" id="PS51194">
    <property type="entry name" value="HELICASE_CTER"/>
    <property type="match status" value="1"/>
</dbReference>
<protein>
    <recommendedName>
        <fullName evidence="2">RNA helicase</fullName>
        <ecNumber evidence="2">3.6.4.13</ecNumber>
    </recommendedName>
</protein>
<dbReference type="InterPro" id="IPR048333">
    <property type="entry name" value="HA2_WH"/>
</dbReference>
<dbReference type="Proteomes" id="UP001549921">
    <property type="component" value="Unassembled WGS sequence"/>
</dbReference>
<organism evidence="10 11">
    <name type="scientific">Loxostege sticticalis</name>
    <name type="common">Beet webworm moth</name>
    <dbReference type="NCBI Taxonomy" id="481309"/>
    <lineage>
        <taxon>Eukaryota</taxon>
        <taxon>Metazoa</taxon>
        <taxon>Ecdysozoa</taxon>
        <taxon>Arthropoda</taxon>
        <taxon>Hexapoda</taxon>
        <taxon>Insecta</taxon>
        <taxon>Pterygota</taxon>
        <taxon>Neoptera</taxon>
        <taxon>Endopterygota</taxon>
        <taxon>Lepidoptera</taxon>
        <taxon>Glossata</taxon>
        <taxon>Ditrysia</taxon>
        <taxon>Pyraloidea</taxon>
        <taxon>Crambidae</taxon>
        <taxon>Pyraustinae</taxon>
        <taxon>Loxostege</taxon>
    </lineage>
</organism>
<dbReference type="SUPFAM" id="SSF52540">
    <property type="entry name" value="P-loop containing nucleoside triphosphate hydrolases"/>
    <property type="match status" value="1"/>
</dbReference>
<dbReference type="Pfam" id="PF21010">
    <property type="entry name" value="HA2_C"/>
    <property type="match status" value="1"/>
</dbReference>
<dbReference type="EC" id="3.6.4.13" evidence="2"/>
<dbReference type="PANTHER" id="PTHR18934">
    <property type="entry name" value="ATP-DEPENDENT RNA HELICASE"/>
    <property type="match status" value="1"/>
</dbReference>
<keyword evidence="4" id="KW-0378">Hydrolase</keyword>
<keyword evidence="6" id="KW-0067">ATP-binding</keyword>
<dbReference type="SMART" id="SM00487">
    <property type="entry name" value="DEXDc"/>
    <property type="match status" value="1"/>
</dbReference>
<dbReference type="InterPro" id="IPR011709">
    <property type="entry name" value="DEAD-box_helicase_OB_fold"/>
</dbReference>
<dbReference type="PROSITE" id="PS51192">
    <property type="entry name" value="HELICASE_ATP_BIND_1"/>
    <property type="match status" value="1"/>
</dbReference>
<dbReference type="Gene3D" id="3.40.50.300">
    <property type="entry name" value="P-loop containing nucleotide triphosphate hydrolases"/>
    <property type="match status" value="2"/>
</dbReference>
<dbReference type="GO" id="GO:0016787">
    <property type="term" value="F:hydrolase activity"/>
    <property type="evidence" value="ECO:0007669"/>
    <property type="project" value="UniProtKB-KW"/>
</dbReference>
<feature type="domain" description="Helicase ATP-binding" evidence="8">
    <location>
        <begin position="76"/>
        <end position="235"/>
    </location>
</feature>
<dbReference type="EMBL" id="JBEDNZ010000026">
    <property type="protein sequence ID" value="KAL0810642.1"/>
    <property type="molecule type" value="Genomic_DNA"/>
</dbReference>
<dbReference type="PANTHER" id="PTHR18934:SF136">
    <property type="entry name" value="ATP-DEPENDENT RNA HELICASE DHX35-RELATED"/>
    <property type="match status" value="1"/>
</dbReference>
<dbReference type="Pfam" id="PF04408">
    <property type="entry name" value="WHD_HA2"/>
    <property type="match status" value="1"/>
</dbReference>
<dbReference type="AlphaFoldDB" id="A0ABD0SA21"/>
<dbReference type="InterPro" id="IPR027417">
    <property type="entry name" value="P-loop_NTPase"/>
</dbReference>
<dbReference type="GO" id="GO:0005524">
    <property type="term" value="F:ATP binding"/>
    <property type="evidence" value="ECO:0007669"/>
    <property type="project" value="UniProtKB-KW"/>
</dbReference>
<evidence type="ECO:0000259" key="9">
    <source>
        <dbReference type="PROSITE" id="PS51194"/>
    </source>
</evidence>
<dbReference type="FunFam" id="3.40.50.300:FF:000145">
    <property type="entry name" value="probable ATP-dependent RNA helicase DHX40"/>
    <property type="match status" value="1"/>
</dbReference>
<dbReference type="Pfam" id="PF00270">
    <property type="entry name" value="DEAD"/>
    <property type="match status" value="1"/>
</dbReference>
<dbReference type="SMART" id="SM00490">
    <property type="entry name" value="HELICc"/>
    <property type="match status" value="1"/>
</dbReference>
<gene>
    <name evidence="10" type="ORF">ABMA28_010750</name>
</gene>
<evidence type="ECO:0000256" key="1">
    <source>
        <dbReference type="ARBA" id="ARBA00008792"/>
    </source>
</evidence>
<comment type="caution">
    <text evidence="10">The sequence shown here is derived from an EMBL/GenBank/DDBJ whole genome shotgun (WGS) entry which is preliminary data.</text>
</comment>
<proteinExistence type="inferred from homology"/>
<sequence>MLRQKPTFIRPGDDDPLYPTRNKDGVIETLINPNIDSALTTDNDARSNFVYNRYHHLPLETQRQRLPVFQYRNHILYLLEKFQTLVLIGETGCGKSTQVPQYLHEVGHRVCVTQPRVAAAVSLACRVAEERGERLGEHVGCAAGMTSVRTPDCGVVFMTEGVLLREMFASPLLMQYSCIVLDEVHERSQMTDVLMGLLKKIAKKRKNLKLVVSSATMDAEFLRDFFDLTDKKDRERPSTSVIMAMQGRTHPIEVFYSAEPVPDYVKATVDTVIKIHENEPFGDVLAFLTSQEEILQALETLRSYAEDNNQRNKHRKHFPSGVQAADLNIVPMYGSLPHYKQIQAFQIGDKNVRKVVLATNIAETSVTIPGIVYVIDSGFHKLPYFDPAVGVESLCAAPVSRNNAAQRAGRAGRTGRGKCYRLYTEEEYEKLPPCVPPEISRSDLSAVLLQLKALGIHNLLRFTFPTPPPAKSLLSGLETLYALKAIDKHGDLTKDIGVYMAELPLRPMCAKMLCNSGEFGCIDEALSIAAMLQVDTPFVKSASGKDSIAARVSRRNNFEVAEGDIIMYLNVFDSYVKLKGSQPDEKRAKKASKEWCRKMYVNYRVMEKACEVRSSLEKLVKNKFKLENSTFEGPDLGTGKCVRVMKCVLSGLFPQAAYLSTDGAYRGVRGAALHISPDSCLYHVQQPKWVVFSSVQSTGDKTYMRDLMTIQEAWLLEVAPHYYKQT</sequence>
<reference evidence="10 11" key="1">
    <citation type="submission" date="2024-06" db="EMBL/GenBank/DDBJ databases">
        <title>A chromosome-level genome assembly of beet webworm, Loxostege sticticalis.</title>
        <authorList>
            <person name="Zhang Y."/>
        </authorList>
    </citation>
    <scope>NUCLEOTIDE SEQUENCE [LARGE SCALE GENOMIC DNA]</scope>
    <source>
        <strain evidence="10">AQ028</strain>
        <tissue evidence="10">Male pupae</tissue>
    </source>
</reference>
<dbReference type="Pfam" id="PF07717">
    <property type="entry name" value="OB_NTP_bind"/>
    <property type="match status" value="1"/>
</dbReference>